<dbReference type="Proteomes" id="UP001433508">
    <property type="component" value="Unassembled WGS sequence"/>
</dbReference>
<evidence type="ECO:0000313" key="2">
    <source>
        <dbReference type="Proteomes" id="UP001433508"/>
    </source>
</evidence>
<reference evidence="2" key="1">
    <citation type="journal article" date="2024" name="Front. Bioeng. Biotechnol.">
        <title>Genome-scale model development and genomic sequencing of the oleaginous clade Lipomyces.</title>
        <authorList>
            <person name="Czajka J.J."/>
            <person name="Han Y."/>
            <person name="Kim J."/>
            <person name="Mondo S.J."/>
            <person name="Hofstad B.A."/>
            <person name="Robles A."/>
            <person name="Haridas S."/>
            <person name="Riley R."/>
            <person name="LaButti K."/>
            <person name="Pangilinan J."/>
            <person name="Andreopoulos W."/>
            <person name="Lipzen A."/>
            <person name="Yan J."/>
            <person name="Wang M."/>
            <person name="Ng V."/>
            <person name="Grigoriev I.V."/>
            <person name="Spatafora J.W."/>
            <person name="Magnuson J.K."/>
            <person name="Baker S.E."/>
            <person name="Pomraning K.R."/>
        </authorList>
    </citation>
    <scope>NUCLEOTIDE SEQUENCE [LARGE SCALE GENOMIC DNA]</scope>
    <source>
        <strain evidence="2">CBS 7786</strain>
    </source>
</reference>
<dbReference type="EMBL" id="MU971421">
    <property type="protein sequence ID" value="KAK9235311.1"/>
    <property type="molecule type" value="Genomic_DNA"/>
</dbReference>
<gene>
    <name evidence="1" type="ORF">V1525DRAFT_273677</name>
</gene>
<comment type="caution">
    <text evidence="1">The sequence shown here is derived from an EMBL/GenBank/DDBJ whole genome shotgun (WGS) entry which is preliminary data.</text>
</comment>
<sequence>MEPDVISVDTLVSQTLTIGSRSITMLDLAHRQVSPIVELKLIGVFSNSAHGYDHVTLALEPYGTLLQAEFPRVGNSTIHEDALEVTLALNEKHLLPPRTLPLVSPASSNSRRPSAYATSPTPGASIVARPVTVARTAKWSHLLAATANRQPITLITALGSSLLFLHLLPAHQSRARPSPRPLMALPYQRPCYSRQSMYTLSFPIFIHFLNNFYIFPLFFFLSFLCFSPVHACI</sequence>
<protein>
    <submittedName>
        <fullName evidence="1">Uncharacterized protein</fullName>
    </submittedName>
</protein>
<evidence type="ECO:0000313" key="1">
    <source>
        <dbReference type="EMBL" id="KAK9235311.1"/>
    </source>
</evidence>
<proteinExistence type="predicted"/>
<name>A0ACC3SVB3_LIPKO</name>
<accession>A0ACC3SVB3</accession>
<keyword evidence="2" id="KW-1185">Reference proteome</keyword>
<organism evidence="1 2">
    <name type="scientific">Lipomyces kononenkoae</name>
    <name type="common">Yeast</name>
    <dbReference type="NCBI Taxonomy" id="34357"/>
    <lineage>
        <taxon>Eukaryota</taxon>
        <taxon>Fungi</taxon>
        <taxon>Dikarya</taxon>
        <taxon>Ascomycota</taxon>
        <taxon>Saccharomycotina</taxon>
        <taxon>Lipomycetes</taxon>
        <taxon>Lipomycetales</taxon>
        <taxon>Lipomycetaceae</taxon>
        <taxon>Lipomyces</taxon>
    </lineage>
</organism>